<evidence type="ECO:0000313" key="4">
    <source>
        <dbReference type="EMBL" id="AEM83855.1"/>
    </source>
</evidence>
<reference evidence="4" key="1">
    <citation type="submission" date="2011-08" db="EMBL/GenBank/DDBJ databases">
        <title>Complete sequence of chromosome of Streptomyces violaceusniger Tu 4113.</title>
        <authorList>
            <consortium name="US DOE Joint Genome Institute"/>
            <person name="Lucas S."/>
            <person name="Han J."/>
            <person name="Lapidus A."/>
            <person name="Cheng J.-F."/>
            <person name="Goodwin L."/>
            <person name="Pitluck S."/>
            <person name="Peters L."/>
            <person name="Ivanova N."/>
            <person name="Daligault H."/>
            <person name="Detter J.C."/>
            <person name="Han C."/>
            <person name="Tapia R."/>
            <person name="Land M."/>
            <person name="Hauser L."/>
            <person name="Kyrpides N."/>
            <person name="Ivanova N."/>
            <person name="Pagani I."/>
            <person name="Hagen A."/>
            <person name="Katz L."/>
            <person name="Fiedler H.-P."/>
            <person name="Keasling J."/>
            <person name="Fortman J."/>
            <person name="Woyke T."/>
        </authorList>
    </citation>
    <scope>NUCLEOTIDE SEQUENCE [LARGE SCALE GENOMIC DNA]</scope>
    <source>
        <strain evidence="4">Tu 4113</strain>
    </source>
</reference>
<evidence type="ECO:0000313" key="5">
    <source>
        <dbReference type="Proteomes" id="UP000008703"/>
    </source>
</evidence>
<evidence type="ECO:0000256" key="1">
    <source>
        <dbReference type="ARBA" id="ARBA00022729"/>
    </source>
</evidence>
<feature type="domain" description="Solute-binding protein family 5" evidence="3">
    <location>
        <begin position="95"/>
        <end position="409"/>
    </location>
</feature>
<evidence type="ECO:0000259" key="3">
    <source>
        <dbReference type="Pfam" id="PF00496"/>
    </source>
</evidence>
<dbReference type="KEGG" id="svl:Strvi_4200"/>
<sequence>MKSSVPSSPRPERGRAHTVLAFMATGTMLLTSACAVANSDTAGDAGSADGRTLRVVLTQEPPTLEPCESSLTATGVVVRSNITEPLVERDPTSGKLEPLLATGWRQTKPTTWTFDIRPGVTFQNGRPFTAKDAAFSIDRAVNSDLACNVDGYVFGDAKLDVRAVSPTRLTVTTEKTDPILPLRLSFVEIVPRTTDTKAKVRIPIGTGPYAVKSWQTGVSISLARNADYWGEAPAYPRARYVWRSDASVRAAMIDRGEADIATALDHTSADKGNTVAYPNNETTALRLDGREAPLNDIRVRKAIGLAIDRKGIIGALLGGLAKPAAQLVPPGVVGHNDDLAPAPYQEAAARALVKQAAADGVPVHRRITLVARNGMFAGISEVTEALQYEMARVGLNVRIRMADTATQLQYQLRPLPRGVGPVALLIMHGNQAGDAAFTTSQYLQSDGPQSTFGTKDLDRRIAAADARSGKARQKAFADVLAYQNTSVVQYAYLAHMRGLLGLSPSVRYRPDSATGDEMRLSEVSPATTAGRR</sequence>
<dbReference type="AlphaFoldDB" id="G2NTW6"/>
<dbReference type="Proteomes" id="UP000008703">
    <property type="component" value="Chromosome"/>
</dbReference>
<dbReference type="PROSITE" id="PS51257">
    <property type="entry name" value="PROKAR_LIPOPROTEIN"/>
    <property type="match status" value="1"/>
</dbReference>
<dbReference type="SUPFAM" id="SSF53850">
    <property type="entry name" value="Periplasmic binding protein-like II"/>
    <property type="match status" value="1"/>
</dbReference>
<dbReference type="HOGENOM" id="CLU_017028_7_0_11"/>
<keyword evidence="5" id="KW-1185">Reference proteome</keyword>
<dbReference type="Pfam" id="PF00496">
    <property type="entry name" value="SBP_bac_5"/>
    <property type="match status" value="1"/>
</dbReference>
<dbReference type="InterPro" id="IPR000914">
    <property type="entry name" value="SBP_5_dom"/>
</dbReference>
<dbReference type="GO" id="GO:0015833">
    <property type="term" value="P:peptide transport"/>
    <property type="evidence" value="ECO:0007669"/>
    <property type="project" value="TreeGrafter"/>
</dbReference>
<protein>
    <submittedName>
        <fullName evidence="4">ABC-type transporter, periplasmic subunit</fullName>
    </submittedName>
</protein>
<name>G2NTW6_STRV4</name>
<dbReference type="Gene3D" id="3.10.105.10">
    <property type="entry name" value="Dipeptide-binding Protein, Domain 3"/>
    <property type="match status" value="1"/>
</dbReference>
<organism evidence="4 5">
    <name type="scientific">Streptomyces violaceusniger (strain Tu 4113)</name>
    <dbReference type="NCBI Taxonomy" id="653045"/>
    <lineage>
        <taxon>Bacteria</taxon>
        <taxon>Bacillati</taxon>
        <taxon>Actinomycetota</taxon>
        <taxon>Actinomycetes</taxon>
        <taxon>Kitasatosporales</taxon>
        <taxon>Streptomycetaceae</taxon>
        <taxon>Streptomyces</taxon>
        <taxon>Streptomyces violaceusniger group</taxon>
    </lineage>
</organism>
<dbReference type="eggNOG" id="COG0747">
    <property type="taxonomic scope" value="Bacteria"/>
</dbReference>
<feature type="region of interest" description="Disordered" evidence="2">
    <location>
        <begin position="510"/>
        <end position="532"/>
    </location>
</feature>
<keyword evidence="1" id="KW-0732">Signal</keyword>
<dbReference type="PANTHER" id="PTHR30290">
    <property type="entry name" value="PERIPLASMIC BINDING COMPONENT OF ABC TRANSPORTER"/>
    <property type="match status" value="1"/>
</dbReference>
<dbReference type="EMBL" id="CP002994">
    <property type="protein sequence ID" value="AEM83855.1"/>
    <property type="molecule type" value="Genomic_DNA"/>
</dbReference>
<gene>
    <name evidence="4" type="ORF">Strvi_4200</name>
</gene>
<proteinExistence type="predicted"/>
<dbReference type="InterPro" id="IPR039424">
    <property type="entry name" value="SBP_5"/>
</dbReference>
<accession>G2NTW6</accession>
<dbReference type="Gene3D" id="3.40.190.10">
    <property type="entry name" value="Periplasmic binding protein-like II"/>
    <property type="match status" value="1"/>
</dbReference>
<evidence type="ECO:0000256" key="2">
    <source>
        <dbReference type="SAM" id="MobiDB-lite"/>
    </source>
</evidence>
<dbReference type="GO" id="GO:1904680">
    <property type="term" value="F:peptide transmembrane transporter activity"/>
    <property type="evidence" value="ECO:0007669"/>
    <property type="project" value="TreeGrafter"/>
</dbReference>
<dbReference type="PANTHER" id="PTHR30290:SF38">
    <property type="entry name" value="D,D-DIPEPTIDE-BINDING PERIPLASMIC PROTEIN DDPA-RELATED"/>
    <property type="match status" value="1"/>
</dbReference>